<evidence type="ECO:0000256" key="12">
    <source>
        <dbReference type="ARBA" id="ARBA00037975"/>
    </source>
</evidence>
<dbReference type="SUPFAM" id="SSF81342">
    <property type="entry name" value="Transmembrane di-heme cytochromes"/>
    <property type="match status" value="1"/>
</dbReference>
<comment type="similarity">
    <text evidence="12">Belongs to the cytochrome b561 family.</text>
</comment>
<feature type="transmembrane region" description="Helical" evidence="13">
    <location>
        <begin position="147"/>
        <end position="167"/>
    </location>
</feature>
<dbReference type="Proteomes" id="UP000481327">
    <property type="component" value="Unassembled WGS sequence"/>
</dbReference>
<keyword evidence="6 13" id="KW-0812">Transmembrane</keyword>
<feature type="transmembrane region" description="Helical" evidence="13">
    <location>
        <begin position="260"/>
        <end position="281"/>
    </location>
</feature>
<dbReference type="InterPro" id="IPR011577">
    <property type="entry name" value="Cyt_b561_bac/Ni-Hgenase"/>
</dbReference>
<evidence type="ECO:0000259" key="14">
    <source>
        <dbReference type="Pfam" id="PF01292"/>
    </source>
</evidence>
<evidence type="ECO:0000256" key="3">
    <source>
        <dbReference type="ARBA" id="ARBA00022448"/>
    </source>
</evidence>
<dbReference type="GO" id="GO:0009055">
    <property type="term" value="F:electron transfer activity"/>
    <property type="evidence" value="ECO:0007669"/>
    <property type="project" value="InterPro"/>
</dbReference>
<evidence type="ECO:0000256" key="13">
    <source>
        <dbReference type="SAM" id="Phobius"/>
    </source>
</evidence>
<comment type="caution">
    <text evidence="15">The sequence shown here is derived from an EMBL/GenBank/DDBJ whole genome shotgun (WGS) entry which is preliminary data.</text>
</comment>
<keyword evidence="11 13" id="KW-0472">Membrane</keyword>
<protein>
    <recommendedName>
        <fullName evidence="14">Cytochrome b561 bacterial/Ni-hydrogenase domain-containing protein</fullName>
    </recommendedName>
</protein>
<evidence type="ECO:0000313" key="15">
    <source>
        <dbReference type="EMBL" id="MQT16399.1"/>
    </source>
</evidence>
<evidence type="ECO:0000256" key="11">
    <source>
        <dbReference type="ARBA" id="ARBA00023136"/>
    </source>
</evidence>
<evidence type="ECO:0000256" key="4">
    <source>
        <dbReference type="ARBA" id="ARBA00022475"/>
    </source>
</evidence>
<dbReference type="Pfam" id="PF01292">
    <property type="entry name" value="Ni_hydr_CYTB"/>
    <property type="match status" value="1"/>
</dbReference>
<evidence type="ECO:0000256" key="8">
    <source>
        <dbReference type="ARBA" id="ARBA00022982"/>
    </source>
</evidence>
<dbReference type="InterPro" id="IPR016174">
    <property type="entry name" value="Di-haem_cyt_TM"/>
</dbReference>
<evidence type="ECO:0000256" key="5">
    <source>
        <dbReference type="ARBA" id="ARBA00022617"/>
    </source>
</evidence>
<gene>
    <name evidence="15" type="ORF">F3168_03895</name>
</gene>
<keyword evidence="10" id="KW-0408">Iron</keyword>
<dbReference type="InterPro" id="IPR052168">
    <property type="entry name" value="Cytochrome_b561_oxidase"/>
</dbReference>
<evidence type="ECO:0000256" key="9">
    <source>
        <dbReference type="ARBA" id="ARBA00022989"/>
    </source>
</evidence>
<accession>A0A7C9KHH7</accession>
<organism evidence="15 16">
    <name type="scientific">Sandarakinorhabdus fusca</name>
    <dbReference type="NCBI Taxonomy" id="1439888"/>
    <lineage>
        <taxon>Bacteria</taxon>
        <taxon>Pseudomonadati</taxon>
        <taxon>Pseudomonadota</taxon>
        <taxon>Alphaproteobacteria</taxon>
        <taxon>Sphingomonadales</taxon>
        <taxon>Sphingosinicellaceae</taxon>
        <taxon>Sandarakinorhabdus</taxon>
    </lineage>
</organism>
<sequence>MQFLHLVGGPGLFVAFEAFGHRATPGLPIASLSAAKRAMTSFYLGLALIIALTINARYAVVRALGSLAAATAMGFLAWSVVLANTDGTFARVPAGDNTPLLLNIEAALIGLGAIMLLLSIPRQFRRTDATLPWRNTLTAYGQITRGLHWGSATLVIAAFTIGQFVSILADDAPERAEFLATHMAIGGAIFLLTFARMFERLVRPSPPTSLPAHGGHFLLYALLIATSVTGLALATAPVPLLGLSLPNLPANPLAEPLHRLVLPLILLLLFAAHLVGAIKAIRRMAR</sequence>
<feature type="transmembrane region" description="Helical" evidence="13">
    <location>
        <begin position="179"/>
        <end position="198"/>
    </location>
</feature>
<keyword evidence="4" id="KW-1003">Cell membrane</keyword>
<dbReference type="EMBL" id="WIOL01000001">
    <property type="protein sequence ID" value="MQT16399.1"/>
    <property type="molecule type" value="Genomic_DNA"/>
</dbReference>
<dbReference type="OrthoDB" id="1247465at2"/>
<keyword evidence="7" id="KW-0479">Metal-binding</keyword>
<keyword evidence="5" id="KW-0349">Heme</keyword>
<keyword evidence="3" id="KW-0813">Transport</keyword>
<dbReference type="PANTHER" id="PTHR30529:SF1">
    <property type="entry name" value="CYTOCHROME B561 HOMOLOG 2"/>
    <property type="match status" value="1"/>
</dbReference>
<keyword evidence="8" id="KW-0249">Electron transport</keyword>
<keyword evidence="16" id="KW-1185">Reference proteome</keyword>
<feature type="transmembrane region" description="Helical" evidence="13">
    <location>
        <begin position="218"/>
        <end position="240"/>
    </location>
</feature>
<proteinExistence type="inferred from homology"/>
<dbReference type="PANTHER" id="PTHR30529">
    <property type="entry name" value="CYTOCHROME B561"/>
    <property type="match status" value="1"/>
</dbReference>
<name>A0A7C9KHH7_9SPHN</name>
<dbReference type="GO" id="GO:0046872">
    <property type="term" value="F:metal ion binding"/>
    <property type="evidence" value="ECO:0007669"/>
    <property type="project" value="UniProtKB-KW"/>
</dbReference>
<feature type="transmembrane region" description="Helical" evidence="13">
    <location>
        <begin position="101"/>
        <end position="120"/>
    </location>
</feature>
<dbReference type="GO" id="GO:0020037">
    <property type="term" value="F:heme binding"/>
    <property type="evidence" value="ECO:0007669"/>
    <property type="project" value="TreeGrafter"/>
</dbReference>
<evidence type="ECO:0000313" key="16">
    <source>
        <dbReference type="Proteomes" id="UP000481327"/>
    </source>
</evidence>
<feature type="transmembrane region" description="Helical" evidence="13">
    <location>
        <begin position="63"/>
        <end position="81"/>
    </location>
</feature>
<comment type="subcellular location">
    <subcellularLocation>
        <location evidence="2">Cell membrane</location>
        <topology evidence="2">Multi-pass membrane protein</topology>
    </subcellularLocation>
</comment>
<reference evidence="15 16" key="1">
    <citation type="submission" date="2019-09" db="EMBL/GenBank/DDBJ databases">
        <title>Polymorphobacter sp. isolated from a lake in China.</title>
        <authorList>
            <person name="Liu Z."/>
        </authorList>
    </citation>
    <scope>NUCLEOTIDE SEQUENCE [LARGE SCALE GENOMIC DNA]</scope>
    <source>
        <strain evidence="15 16">D40P</strain>
    </source>
</reference>
<evidence type="ECO:0000256" key="10">
    <source>
        <dbReference type="ARBA" id="ARBA00023004"/>
    </source>
</evidence>
<feature type="transmembrane region" description="Helical" evidence="13">
    <location>
        <begin position="38"/>
        <end position="56"/>
    </location>
</feature>
<keyword evidence="9 13" id="KW-1133">Transmembrane helix</keyword>
<dbReference type="GO" id="GO:0022904">
    <property type="term" value="P:respiratory electron transport chain"/>
    <property type="evidence" value="ECO:0007669"/>
    <property type="project" value="InterPro"/>
</dbReference>
<evidence type="ECO:0000256" key="7">
    <source>
        <dbReference type="ARBA" id="ARBA00022723"/>
    </source>
</evidence>
<dbReference type="AlphaFoldDB" id="A0A7C9KHH7"/>
<evidence type="ECO:0000256" key="6">
    <source>
        <dbReference type="ARBA" id="ARBA00022692"/>
    </source>
</evidence>
<dbReference type="GO" id="GO:0005886">
    <property type="term" value="C:plasma membrane"/>
    <property type="evidence" value="ECO:0007669"/>
    <property type="project" value="UniProtKB-SubCell"/>
</dbReference>
<evidence type="ECO:0000256" key="2">
    <source>
        <dbReference type="ARBA" id="ARBA00004651"/>
    </source>
</evidence>
<evidence type="ECO:0000256" key="1">
    <source>
        <dbReference type="ARBA" id="ARBA00001970"/>
    </source>
</evidence>
<comment type="cofactor">
    <cofactor evidence="1">
        <name>heme b</name>
        <dbReference type="ChEBI" id="CHEBI:60344"/>
    </cofactor>
</comment>
<feature type="domain" description="Cytochrome b561 bacterial/Ni-hydrogenase" evidence="14">
    <location>
        <begin position="140"/>
        <end position="280"/>
    </location>
</feature>